<evidence type="ECO:0000256" key="2">
    <source>
        <dbReference type="ARBA" id="ARBA00008537"/>
    </source>
</evidence>
<dbReference type="AlphaFoldDB" id="C6I0Q5"/>
<feature type="region of interest" description="Disordered" evidence="8">
    <location>
        <begin position="516"/>
        <end position="535"/>
    </location>
</feature>
<reference evidence="11 12" key="1">
    <citation type="journal article" date="2009" name="Appl. Environ. Microbiol.">
        <title>Community genomic and proteomic analyses of chemoautotrophic iron-oxidizing "Leptospirillum rubarum" (Group II) and "Leptospirillum ferrodiazotrophum" (Group III) bacteria in acid mine drainage biofilms.</title>
        <authorList>
            <person name="Goltsman D.S."/>
            <person name="Denef V.J."/>
            <person name="Singer S.W."/>
            <person name="VerBerkmoes N.C."/>
            <person name="Lefsrud M."/>
            <person name="Mueller R.S."/>
            <person name="Dick G.J."/>
            <person name="Sun C.L."/>
            <person name="Wheeler K.E."/>
            <person name="Zemla A."/>
            <person name="Baker B.J."/>
            <person name="Hauser L."/>
            <person name="Land M."/>
            <person name="Shah M.B."/>
            <person name="Thelen M.P."/>
            <person name="Hettich R.L."/>
            <person name="Banfield J.F."/>
        </authorList>
    </citation>
    <scope>NUCLEOTIDE SEQUENCE [LARGE SCALE GENOMIC DNA]</scope>
</reference>
<dbReference type="InterPro" id="IPR036259">
    <property type="entry name" value="MFS_trans_sf"/>
</dbReference>
<feature type="transmembrane region" description="Helical" evidence="9">
    <location>
        <begin position="110"/>
        <end position="131"/>
    </location>
</feature>
<accession>C6I0Q5</accession>
<keyword evidence="12" id="KW-1185">Reference proteome</keyword>
<evidence type="ECO:0000256" key="8">
    <source>
        <dbReference type="SAM" id="MobiDB-lite"/>
    </source>
</evidence>
<evidence type="ECO:0000256" key="4">
    <source>
        <dbReference type="ARBA" id="ARBA00022475"/>
    </source>
</evidence>
<dbReference type="CDD" id="cd17503">
    <property type="entry name" value="MFS_LmrB_MDR_like"/>
    <property type="match status" value="1"/>
</dbReference>
<feature type="transmembrane region" description="Helical" evidence="9">
    <location>
        <begin position="491"/>
        <end position="509"/>
    </location>
</feature>
<dbReference type="Pfam" id="PF07690">
    <property type="entry name" value="MFS_1"/>
    <property type="match status" value="1"/>
</dbReference>
<organism evidence="11 12">
    <name type="scientific">Leptospirillum ferrodiazotrophum</name>
    <dbReference type="NCBI Taxonomy" id="412449"/>
    <lineage>
        <taxon>Bacteria</taxon>
        <taxon>Pseudomonadati</taxon>
        <taxon>Nitrospirota</taxon>
        <taxon>Nitrospiria</taxon>
        <taxon>Nitrospirales</taxon>
        <taxon>Nitrospiraceae</taxon>
        <taxon>Leptospirillum</taxon>
    </lineage>
</organism>
<feature type="transmembrane region" description="Helical" evidence="9">
    <location>
        <begin position="17"/>
        <end position="45"/>
    </location>
</feature>
<dbReference type="PRINTS" id="PR01036">
    <property type="entry name" value="TCRTETB"/>
</dbReference>
<keyword evidence="6 9" id="KW-1133">Transmembrane helix</keyword>
<dbReference type="PANTHER" id="PTHR42718:SF9">
    <property type="entry name" value="MAJOR FACILITATOR SUPERFAMILY MULTIDRUG TRANSPORTER MFSC"/>
    <property type="match status" value="1"/>
</dbReference>
<evidence type="ECO:0000256" key="7">
    <source>
        <dbReference type="ARBA" id="ARBA00023136"/>
    </source>
</evidence>
<comment type="subcellular location">
    <subcellularLocation>
        <location evidence="1">Cell membrane</location>
        <topology evidence="1">Multi-pass membrane protein</topology>
    </subcellularLocation>
</comment>
<dbReference type="NCBIfam" id="TIGR00711">
    <property type="entry name" value="efflux_EmrB"/>
    <property type="match status" value="1"/>
</dbReference>
<feature type="transmembrane region" description="Helical" evidence="9">
    <location>
        <begin position="308"/>
        <end position="329"/>
    </location>
</feature>
<evidence type="ECO:0000256" key="5">
    <source>
        <dbReference type="ARBA" id="ARBA00022692"/>
    </source>
</evidence>
<keyword evidence="7 9" id="KW-0472">Membrane</keyword>
<dbReference type="GO" id="GO:0022857">
    <property type="term" value="F:transmembrane transporter activity"/>
    <property type="evidence" value="ECO:0007669"/>
    <property type="project" value="InterPro"/>
</dbReference>
<dbReference type="Proteomes" id="UP000009374">
    <property type="component" value="Unassembled WGS sequence"/>
</dbReference>
<dbReference type="Gene3D" id="1.20.1720.10">
    <property type="entry name" value="Multidrug resistance protein D"/>
    <property type="match status" value="1"/>
</dbReference>
<evidence type="ECO:0000259" key="10">
    <source>
        <dbReference type="PROSITE" id="PS50850"/>
    </source>
</evidence>
<dbReference type="SUPFAM" id="SSF103473">
    <property type="entry name" value="MFS general substrate transporter"/>
    <property type="match status" value="1"/>
</dbReference>
<keyword evidence="3" id="KW-0813">Transport</keyword>
<evidence type="ECO:0000256" key="6">
    <source>
        <dbReference type="ARBA" id="ARBA00022989"/>
    </source>
</evidence>
<keyword evidence="5 9" id="KW-0812">Transmembrane</keyword>
<feature type="domain" description="Major facilitator superfamily (MFS) profile" evidence="10">
    <location>
        <begin position="19"/>
        <end position="514"/>
    </location>
</feature>
<feature type="transmembrane region" description="Helical" evidence="9">
    <location>
        <begin position="85"/>
        <end position="104"/>
    </location>
</feature>
<sequence length="535" mass="58400">MTHESGSLMGHSPHYRWWALGVVMLSLFLPVLDTTIVNVALPYMIGSLDTNQDEVRWVITAYSMAFAVSTLASAWLRTVFGIKNLYLGSIVLFVASSFFAGISPNLNLMIVFRVLQAVGGGIMMPLGFTIITEAFPAPERPKAFGFFGIVVVLAPTIGPILGGWLVDNMNWRDVFFINVPFGFLSFFFTMFILKKDRSHTLVPFDYAGFISLGTALSFLLVGLTEGERWGWTAFFVYECWAVASVSFWIYVITAFLVKHPLIDLSIFRDLDFVLIMVANFFRAIGLFGRMFLLPLFVQTFNAFTATDAGLVLLPSSLMAGIAMPVLGAVSAKGSDSFKRGLLVAGFLMLAFSQFLYAFLMGVPSMSQIIVAQLVFGLSMGMLNALLSSIPQTLVAPRHIGLASSLQSNMLQIGGALGVAVLGNILDHQEADFYSQYQSNVTHHAYFYQRVLSFLSQSAQHGLPTADPTARTGAMVIGLAQTQAAISAYNETFIVAGLMALLGIPMILLMKKLSQRHDPSQGTLSGKPEVVHGGFE</sequence>
<feature type="transmembrane region" description="Helical" evidence="9">
    <location>
        <begin position="174"/>
        <end position="193"/>
    </location>
</feature>
<feature type="transmembrane region" description="Helical" evidence="9">
    <location>
        <begin position="229"/>
        <end position="251"/>
    </location>
</feature>
<dbReference type="InterPro" id="IPR011701">
    <property type="entry name" value="MFS"/>
</dbReference>
<dbReference type="EMBL" id="GG693888">
    <property type="protein sequence ID" value="EES51505.1"/>
    <property type="molecule type" value="Genomic_DNA"/>
</dbReference>
<dbReference type="InterPro" id="IPR004638">
    <property type="entry name" value="EmrB-like"/>
</dbReference>
<feature type="transmembrane region" description="Helical" evidence="9">
    <location>
        <begin position="272"/>
        <end position="296"/>
    </location>
</feature>
<evidence type="ECO:0000256" key="9">
    <source>
        <dbReference type="SAM" id="Phobius"/>
    </source>
</evidence>
<feature type="transmembrane region" description="Helical" evidence="9">
    <location>
        <begin position="143"/>
        <end position="162"/>
    </location>
</feature>
<dbReference type="InterPro" id="IPR020846">
    <property type="entry name" value="MFS_dom"/>
</dbReference>
<feature type="transmembrane region" description="Helical" evidence="9">
    <location>
        <begin position="365"/>
        <end position="386"/>
    </location>
</feature>
<feature type="transmembrane region" description="Helical" evidence="9">
    <location>
        <begin position="57"/>
        <end position="76"/>
    </location>
</feature>
<evidence type="ECO:0000256" key="1">
    <source>
        <dbReference type="ARBA" id="ARBA00004651"/>
    </source>
</evidence>
<protein>
    <submittedName>
        <fullName evidence="11">Drug resistance transporter, EmrB/QacA subfamily</fullName>
    </submittedName>
</protein>
<dbReference type="Gene3D" id="1.20.1250.20">
    <property type="entry name" value="MFS general substrate transporter like domains"/>
    <property type="match status" value="1"/>
</dbReference>
<dbReference type="PANTHER" id="PTHR42718">
    <property type="entry name" value="MAJOR FACILITATOR SUPERFAMILY MULTIDRUG TRANSPORTER MFSC"/>
    <property type="match status" value="1"/>
</dbReference>
<gene>
    <name evidence="11" type="ORF">UBAL3_95950003</name>
</gene>
<evidence type="ECO:0000313" key="12">
    <source>
        <dbReference type="Proteomes" id="UP000009374"/>
    </source>
</evidence>
<evidence type="ECO:0000256" key="3">
    <source>
        <dbReference type="ARBA" id="ARBA00022448"/>
    </source>
</evidence>
<dbReference type="GO" id="GO:0005886">
    <property type="term" value="C:plasma membrane"/>
    <property type="evidence" value="ECO:0007669"/>
    <property type="project" value="UniProtKB-SubCell"/>
</dbReference>
<evidence type="ECO:0000313" key="11">
    <source>
        <dbReference type="EMBL" id="EES51505.1"/>
    </source>
</evidence>
<dbReference type="PROSITE" id="PS50850">
    <property type="entry name" value="MFS"/>
    <property type="match status" value="1"/>
</dbReference>
<name>C6I0Q5_9BACT</name>
<feature type="transmembrane region" description="Helical" evidence="9">
    <location>
        <begin position="341"/>
        <end position="359"/>
    </location>
</feature>
<comment type="similarity">
    <text evidence="2">Belongs to the major facilitator superfamily. EmrB family.</text>
</comment>
<keyword evidence="4" id="KW-1003">Cell membrane</keyword>
<proteinExistence type="inferred from homology"/>
<feature type="transmembrane region" description="Helical" evidence="9">
    <location>
        <begin position="205"/>
        <end position="223"/>
    </location>
</feature>